<feature type="transmembrane region" description="Helical" evidence="1">
    <location>
        <begin position="218"/>
        <end position="245"/>
    </location>
</feature>
<gene>
    <name evidence="3" type="ORF">FSB76_24070</name>
</gene>
<keyword evidence="1" id="KW-0812">Transmembrane</keyword>
<dbReference type="Pfam" id="PF09822">
    <property type="entry name" value="ABC_transp_aux"/>
    <property type="match status" value="1"/>
</dbReference>
<reference evidence="3 4" key="1">
    <citation type="journal article" date="2013" name="J. Microbiol.">
        <title>Mucilaginibacter ginsenosidivorax sp. nov., with ginsenoside converting activity isolated from sediment.</title>
        <authorList>
            <person name="Kim J.K."/>
            <person name="Choi T.E."/>
            <person name="Liu Q.M."/>
            <person name="Park H.Y."/>
            <person name="Yi T.H."/>
            <person name="Yoon M.H."/>
            <person name="Kim S.C."/>
            <person name="Im W.T."/>
        </authorList>
    </citation>
    <scope>NUCLEOTIDE SEQUENCE [LARGE SCALE GENOMIC DNA]</scope>
    <source>
        <strain evidence="3 4">KHI28</strain>
    </source>
</reference>
<evidence type="ECO:0000313" key="3">
    <source>
        <dbReference type="EMBL" id="QEC78876.1"/>
    </source>
</evidence>
<dbReference type="InterPro" id="IPR019196">
    <property type="entry name" value="ABC_transp_unknown"/>
</dbReference>
<dbReference type="Pfam" id="PF12679">
    <property type="entry name" value="ABC2_membrane_2"/>
    <property type="match status" value="1"/>
</dbReference>
<dbReference type="EMBL" id="CP042437">
    <property type="protein sequence ID" value="QEC78876.1"/>
    <property type="molecule type" value="Genomic_DNA"/>
</dbReference>
<dbReference type="GO" id="GO:0005886">
    <property type="term" value="C:plasma membrane"/>
    <property type="evidence" value="ECO:0007669"/>
    <property type="project" value="UniProtKB-SubCell"/>
</dbReference>
<protein>
    <submittedName>
        <fullName evidence="3">ABC transporter permease subunit</fullName>
    </submittedName>
</protein>
<feature type="transmembrane region" description="Helical" evidence="1">
    <location>
        <begin position="178"/>
        <end position="198"/>
    </location>
</feature>
<dbReference type="Proteomes" id="UP000321362">
    <property type="component" value="Chromosome"/>
</dbReference>
<keyword evidence="4" id="KW-1185">Reference proteome</keyword>
<feature type="domain" description="ABC-type uncharacterised transport system" evidence="2">
    <location>
        <begin position="480"/>
        <end position="695"/>
    </location>
</feature>
<feature type="transmembrane region" description="Helical" evidence="1">
    <location>
        <begin position="257"/>
        <end position="277"/>
    </location>
</feature>
<feature type="transmembrane region" description="Helical" evidence="1">
    <location>
        <begin position="12"/>
        <end position="37"/>
    </location>
</feature>
<organism evidence="3 4">
    <name type="scientific">Mucilaginibacter ginsenosidivorax</name>
    <dbReference type="NCBI Taxonomy" id="862126"/>
    <lineage>
        <taxon>Bacteria</taxon>
        <taxon>Pseudomonadati</taxon>
        <taxon>Bacteroidota</taxon>
        <taxon>Sphingobacteriia</taxon>
        <taxon>Sphingobacteriales</taxon>
        <taxon>Sphingobacteriaceae</taxon>
        <taxon>Mucilaginibacter</taxon>
    </lineage>
</organism>
<feature type="transmembrane region" description="Helical" evidence="1">
    <location>
        <begin position="69"/>
        <end position="90"/>
    </location>
</feature>
<proteinExistence type="predicted"/>
<dbReference type="PANTHER" id="PTHR43471">
    <property type="entry name" value="ABC TRANSPORTER PERMEASE"/>
    <property type="match status" value="1"/>
</dbReference>
<evidence type="ECO:0000259" key="2">
    <source>
        <dbReference type="Pfam" id="PF09822"/>
    </source>
</evidence>
<keyword evidence="1" id="KW-1133">Transmembrane helix</keyword>
<keyword evidence="1" id="KW-0472">Membrane</keyword>
<feature type="transmembrane region" description="Helical" evidence="1">
    <location>
        <begin position="742"/>
        <end position="761"/>
    </location>
</feature>
<sequence length="766" mass="86079">MKKTLQIARLELSLLFYSPIAWLLMIVLFLQVAYGFVGAIESMQRSQEWYKLTFSFLTSNIFTKNGQGIFSNLLSTLYLYIPLVTMSLISRETSSGTIKLLYSSPLKISEIILGKFLAMMTYNLLLIGLLALVGIGGALSIDHFGYQQVMSALLGIYLLLCAYAAIGLFMSSLTTYQVVAAISTFMVFAFLSLIGSFWQDKDFLRDLAFSLSMPGRTFKMLAGFLTTRDVIYFFVIVYIFIALTISKLHMARDAKNFLFRMGVYAGIVFSGLTVSYLSSRQQYTGYYDATATKRNTLRLKTQEVLGKTGPEPIEITEYVNFLDGTYGKGAPDQRLRELDRWEPYLRFKPNINLKWVYYYDSIPDPYFYTGMNAGKSLQQIFDKKARFMEVDPSQFRSPREIHRMLDLREERNRLVMQVKYKGRSTFLRVFDDNDFWPGETEVATALKRLMVKVPKILFVNDGYERSIDKIGDKDYKGLTTFKTNRSSLVNRGFAVDSISLQNQEIPPDATVLVIADRRLNYNTATLNKLRSYIQKGGNLFVAAEGSKQQLNNALLNLIGVHLQEGTIVQPSKDFSGDQVTLQITAGGAKLSPMLIDDFSNGNPVLMPGVSALSYTQTNGFSITPLLMTSAKNSWNRTGKLVLDSANLVYSPKEGDQKGALPTAIALTRKVGNKQQKIIITGDADFLSNKGLNQENIRTANFNFANALFSWFADGEFPIFTAPRPPADNTITVTAVQVKVMKVLYLGLVPGLMLVIGSILLIRRKRK</sequence>
<evidence type="ECO:0000313" key="4">
    <source>
        <dbReference type="Proteomes" id="UP000321362"/>
    </source>
</evidence>
<feature type="transmembrane region" description="Helical" evidence="1">
    <location>
        <begin position="145"/>
        <end position="166"/>
    </location>
</feature>
<dbReference type="RefSeq" id="WP_147057939.1">
    <property type="nucleotide sequence ID" value="NZ_CP042437.1"/>
</dbReference>
<name>A0A5B8W7G4_9SPHI</name>
<dbReference type="GO" id="GO:0140359">
    <property type="term" value="F:ABC-type transporter activity"/>
    <property type="evidence" value="ECO:0007669"/>
    <property type="project" value="InterPro"/>
</dbReference>
<feature type="transmembrane region" description="Helical" evidence="1">
    <location>
        <begin position="111"/>
        <end position="139"/>
    </location>
</feature>
<dbReference type="KEGG" id="mgk:FSB76_24070"/>
<dbReference type="OrthoDB" id="609779at2"/>
<dbReference type="AlphaFoldDB" id="A0A5B8W7G4"/>
<evidence type="ECO:0000256" key="1">
    <source>
        <dbReference type="SAM" id="Phobius"/>
    </source>
</evidence>
<accession>A0A5B8W7G4</accession>